<comment type="catalytic activity">
    <reaction evidence="1 6 7">
        <text>Thiol-dependent hydrolysis of ester, thioester, amide, peptide and isopeptide bonds formed by the C-terminal Gly of ubiquitin (a 76-residue protein attached to proteins as an intracellular targeting signal).</text>
        <dbReference type="EC" id="3.4.19.12"/>
    </reaction>
</comment>
<dbReference type="OrthoDB" id="1924260at2759"/>
<dbReference type="PANTHER" id="PTHR10589:SF29">
    <property type="entry name" value="UBIQUITIN CARBOXYL-TERMINAL HYDROLASE"/>
    <property type="match status" value="1"/>
</dbReference>
<feature type="compositionally biased region" description="Basic residues" evidence="8">
    <location>
        <begin position="55"/>
        <end position="70"/>
    </location>
</feature>
<dbReference type="Pfam" id="PF01088">
    <property type="entry name" value="Peptidase_C12"/>
    <property type="match status" value="1"/>
</dbReference>
<dbReference type="GO" id="GO:0005737">
    <property type="term" value="C:cytoplasm"/>
    <property type="evidence" value="ECO:0007669"/>
    <property type="project" value="TreeGrafter"/>
</dbReference>
<name>A0A6A6IQQ0_9PLEO</name>
<feature type="compositionally biased region" description="Basic and acidic residues" evidence="8">
    <location>
        <begin position="40"/>
        <end position="49"/>
    </location>
</feature>
<evidence type="ECO:0000256" key="7">
    <source>
        <dbReference type="RuleBase" id="RU361215"/>
    </source>
</evidence>
<feature type="domain" description="UCH catalytic" evidence="9">
    <location>
        <begin position="127"/>
        <end position="383"/>
    </location>
</feature>
<feature type="site" description="Transition state stabilizer" evidence="6">
    <location>
        <position position="200"/>
    </location>
</feature>
<feature type="region of interest" description="Disordered" evidence="8">
    <location>
        <begin position="281"/>
        <end position="311"/>
    </location>
</feature>
<accession>A0A6A6IQQ0</accession>
<evidence type="ECO:0000256" key="5">
    <source>
        <dbReference type="ARBA" id="ARBA00022807"/>
    </source>
</evidence>
<dbReference type="AlphaFoldDB" id="A0A6A6IQQ0"/>
<evidence type="ECO:0000256" key="8">
    <source>
        <dbReference type="SAM" id="MobiDB-lite"/>
    </source>
</evidence>
<feature type="compositionally biased region" description="Basic and acidic residues" evidence="8">
    <location>
        <begin position="285"/>
        <end position="295"/>
    </location>
</feature>
<keyword evidence="3 6" id="KW-0833">Ubl conjugation pathway</keyword>
<dbReference type="GO" id="GO:0006511">
    <property type="term" value="P:ubiquitin-dependent protein catabolic process"/>
    <property type="evidence" value="ECO:0007669"/>
    <property type="project" value="UniProtKB-UniRule"/>
</dbReference>
<comment type="similarity">
    <text evidence="6 7">Belongs to the peptidase C12 family.</text>
</comment>
<feature type="compositionally biased region" description="Basic residues" evidence="8">
    <location>
        <begin position="1"/>
        <end position="11"/>
    </location>
</feature>
<proteinExistence type="inferred from homology"/>
<keyword evidence="5 6" id="KW-0788">Thiol protease</keyword>
<dbReference type="PROSITE" id="PS52048">
    <property type="entry name" value="UCH_DOMAIN"/>
    <property type="match status" value="1"/>
</dbReference>
<evidence type="ECO:0000259" key="9">
    <source>
        <dbReference type="PROSITE" id="PS52048"/>
    </source>
</evidence>
<protein>
    <recommendedName>
        <fullName evidence="7">Ubiquitin carboxyl-terminal hydrolase</fullName>
        <ecNumber evidence="7">3.4.19.12</ecNumber>
    </recommendedName>
</protein>
<keyword evidence="11" id="KW-1185">Reference proteome</keyword>
<feature type="compositionally biased region" description="Polar residues" evidence="8">
    <location>
        <begin position="103"/>
        <end position="116"/>
    </location>
</feature>
<dbReference type="EMBL" id="ML987192">
    <property type="protein sequence ID" value="KAF2252537.1"/>
    <property type="molecule type" value="Genomic_DNA"/>
</dbReference>
<evidence type="ECO:0000256" key="3">
    <source>
        <dbReference type="ARBA" id="ARBA00022786"/>
    </source>
</evidence>
<dbReference type="RefSeq" id="XP_033687541.1">
    <property type="nucleotide sequence ID" value="XM_033828504.1"/>
</dbReference>
<dbReference type="Proteomes" id="UP000800094">
    <property type="component" value="Unassembled WGS sequence"/>
</dbReference>
<evidence type="ECO:0000256" key="6">
    <source>
        <dbReference type="PROSITE-ProRule" id="PRU01393"/>
    </source>
</evidence>
<evidence type="ECO:0000256" key="4">
    <source>
        <dbReference type="ARBA" id="ARBA00022801"/>
    </source>
</evidence>
<dbReference type="EC" id="3.4.19.12" evidence="7"/>
<dbReference type="GO" id="GO:0004843">
    <property type="term" value="F:cysteine-type deubiquitinase activity"/>
    <property type="evidence" value="ECO:0007669"/>
    <property type="project" value="UniProtKB-UniRule"/>
</dbReference>
<dbReference type="InterPro" id="IPR001578">
    <property type="entry name" value="Peptidase_C12_UCH"/>
</dbReference>
<dbReference type="GeneID" id="54581834"/>
<evidence type="ECO:0000313" key="11">
    <source>
        <dbReference type="Proteomes" id="UP000800094"/>
    </source>
</evidence>
<feature type="site" description="Important for enzyme activity" evidence="6">
    <location>
        <position position="335"/>
    </location>
</feature>
<dbReference type="GO" id="GO:0016579">
    <property type="term" value="P:protein deubiquitination"/>
    <property type="evidence" value="ECO:0007669"/>
    <property type="project" value="TreeGrafter"/>
</dbReference>
<organism evidence="10 11">
    <name type="scientific">Trematosphaeria pertusa</name>
    <dbReference type="NCBI Taxonomy" id="390896"/>
    <lineage>
        <taxon>Eukaryota</taxon>
        <taxon>Fungi</taxon>
        <taxon>Dikarya</taxon>
        <taxon>Ascomycota</taxon>
        <taxon>Pezizomycotina</taxon>
        <taxon>Dothideomycetes</taxon>
        <taxon>Pleosporomycetidae</taxon>
        <taxon>Pleosporales</taxon>
        <taxon>Massarineae</taxon>
        <taxon>Trematosphaeriaceae</taxon>
        <taxon>Trematosphaeria</taxon>
    </lineage>
</organism>
<sequence>MAKKNSPKSKAKSMPPRKAVAGDLSNGGSADAPIDISSSPKKEVAEKATRSKGSPGRKKKEMSPTSKKRALKESELEQEQEPTSKKTKASPAPTTPKKEKNGSPATGRSPSPSDQAATVVDKANWQGFCEIESDPAYFSVILREIGVRGITVREVPFLDPGTLSMIPNPIFGLILLFRHREFDLAAQEKTCPSNVWFANQMPGQNSCATLAMIHALLNVSKEENPDVDIGEHMRQFKQFTSTFTPFQRGEAFASWNYVKKIHNSFAKEMDILENDKHLAHKVNKAKKEGKPAKPGKERRHSADSNATDDSADSFEENAHHYIAFVPIAGSIWKLDGMDAQPTLMGSYDAENGENWLDAISDRIMALMAAGDDDYGVYAIAQCPLAPLRRQICEGHNTFRRVERRLAAINTDWKSFATEEETQEPSSPSFLADMAPEELAGFPVPEDVEEEIDEEEMSELVVRRTCLVREITEATMQYVVEEAQVNQENQAAEERRWDYGPAIKKWMEMLAENGFLEENLHLFPLEDRKKK</sequence>
<dbReference type="InterPro" id="IPR036959">
    <property type="entry name" value="Peptidase_C12_UCH_sf"/>
</dbReference>
<dbReference type="InterPro" id="IPR038765">
    <property type="entry name" value="Papain-like_cys_pep_sf"/>
</dbReference>
<keyword evidence="2 6" id="KW-0645">Protease</keyword>
<dbReference type="Gene3D" id="3.40.532.10">
    <property type="entry name" value="Peptidase C12, ubiquitin carboxyl-terminal hydrolase"/>
    <property type="match status" value="1"/>
</dbReference>
<feature type="region of interest" description="Disordered" evidence="8">
    <location>
        <begin position="1"/>
        <end position="117"/>
    </location>
</feature>
<gene>
    <name evidence="10" type="ORF">BU26DRAFT_517143</name>
</gene>
<reference evidence="10" key="1">
    <citation type="journal article" date="2020" name="Stud. Mycol.">
        <title>101 Dothideomycetes genomes: a test case for predicting lifestyles and emergence of pathogens.</title>
        <authorList>
            <person name="Haridas S."/>
            <person name="Albert R."/>
            <person name="Binder M."/>
            <person name="Bloem J."/>
            <person name="Labutti K."/>
            <person name="Salamov A."/>
            <person name="Andreopoulos B."/>
            <person name="Baker S."/>
            <person name="Barry K."/>
            <person name="Bills G."/>
            <person name="Bluhm B."/>
            <person name="Cannon C."/>
            <person name="Castanera R."/>
            <person name="Culley D."/>
            <person name="Daum C."/>
            <person name="Ezra D."/>
            <person name="Gonzalez J."/>
            <person name="Henrissat B."/>
            <person name="Kuo A."/>
            <person name="Liang C."/>
            <person name="Lipzen A."/>
            <person name="Lutzoni F."/>
            <person name="Magnuson J."/>
            <person name="Mondo S."/>
            <person name="Nolan M."/>
            <person name="Ohm R."/>
            <person name="Pangilinan J."/>
            <person name="Park H.-J."/>
            <person name="Ramirez L."/>
            <person name="Alfaro M."/>
            <person name="Sun H."/>
            <person name="Tritt A."/>
            <person name="Yoshinaga Y."/>
            <person name="Zwiers L.-H."/>
            <person name="Turgeon B."/>
            <person name="Goodwin S."/>
            <person name="Spatafora J."/>
            <person name="Crous P."/>
            <person name="Grigoriev I."/>
        </authorList>
    </citation>
    <scope>NUCLEOTIDE SEQUENCE</scope>
    <source>
        <strain evidence="10">CBS 122368</strain>
    </source>
</reference>
<dbReference type="SUPFAM" id="SSF54001">
    <property type="entry name" value="Cysteine proteinases"/>
    <property type="match status" value="1"/>
</dbReference>
<evidence type="ECO:0000313" key="10">
    <source>
        <dbReference type="EMBL" id="KAF2252537.1"/>
    </source>
</evidence>
<feature type="active site" description="Proton donor" evidence="6">
    <location>
        <position position="320"/>
    </location>
</feature>
<evidence type="ECO:0000256" key="1">
    <source>
        <dbReference type="ARBA" id="ARBA00000707"/>
    </source>
</evidence>
<dbReference type="PRINTS" id="PR00707">
    <property type="entry name" value="UBCTHYDRLASE"/>
</dbReference>
<feature type="active site" description="Nucleophile" evidence="6">
    <location>
        <position position="207"/>
    </location>
</feature>
<keyword evidence="4 6" id="KW-0378">Hydrolase</keyword>
<evidence type="ECO:0000256" key="2">
    <source>
        <dbReference type="ARBA" id="ARBA00022670"/>
    </source>
</evidence>
<dbReference type="PANTHER" id="PTHR10589">
    <property type="entry name" value="UBIQUITIN CARBOXYL-TERMINAL HYDROLASE"/>
    <property type="match status" value="1"/>
</dbReference>